<reference evidence="1 2" key="1">
    <citation type="submission" date="2016-08" db="EMBL/GenBank/DDBJ databases">
        <title>Analysis of Carbohydrate Active Enzymes in Thermogemmatispora T81 Reveals Carbohydrate Degradation Ability.</title>
        <authorList>
            <person name="Tomazini A."/>
            <person name="Lal S."/>
            <person name="Stott M."/>
            <person name="Henrissat B."/>
            <person name="Polikarpov I."/>
            <person name="Sparling R."/>
            <person name="Levin D.B."/>
        </authorList>
    </citation>
    <scope>NUCLEOTIDE SEQUENCE [LARGE SCALE GENOMIC DNA]</scope>
    <source>
        <strain evidence="1 2">T81</strain>
    </source>
</reference>
<evidence type="ECO:0000313" key="1">
    <source>
        <dbReference type="EMBL" id="RAQ97557.1"/>
    </source>
</evidence>
<dbReference type="AlphaFoldDB" id="A0A328VJA5"/>
<protein>
    <submittedName>
        <fullName evidence="1">Uncharacterized protein</fullName>
    </submittedName>
</protein>
<name>A0A328VJA5_9CHLR</name>
<proteinExistence type="predicted"/>
<accession>A0A328VJA5</accession>
<dbReference type="EMBL" id="MCIF01000002">
    <property type="protein sequence ID" value="RAQ97557.1"/>
    <property type="molecule type" value="Genomic_DNA"/>
</dbReference>
<keyword evidence="2" id="KW-1185">Reference proteome</keyword>
<dbReference type="OrthoDB" id="164011at2"/>
<sequence length="136" mass="15882">MVNESDLIFARGQEDVEERTRRHLRGVRGCIEEMRAVFLYRVNLHEIGITTLQRFEQELRGIHEQLDTDTTLKAALHNVDAIIAAIQDAKTSIYLAIDLQNMRQTYENRKRLYSEYRNIAHALTRALEHLLAIPPR</sequence>
<dbReference type="Proteomes" id="UP000248706">
    <property type="component" value="Unassembled WGS sequence"/>
</dbReference>
<evidence type="ECO:0000313" key="2">
    <source>
        <dbReference type="Proteomes" id="UP000248706"/>
    </source>
</evidence>
<gene>
    <name evidence="1" type="ORF">A4R35_18615</name>
</gene>
<dbReference type="RefSeq" id="WP_112432036.1">
    <property type="nucleotide sequence ID" value="NZ_MCIF01000002.1"/>
</dbReference>
<comment type="caution">
    <text evidence="1">The sequence shown here is derived from an EMBL/GenBank/DDBJ whole genome shotgun (WGS) entry which is preliminary data.</text>
</comment>
<organism evidence="1 2">
    <name type="scientific">Thermogemmatispora tikiterensis</name>
    <dbReference type="NCBI Taxonomy" id="1825093"/>
    <lineage>
        <taxon>Bacteria</taxon>
        <taxon>Bacillati</taxon>
        <taxon>Chloroflexota</taxon>
        <taxon>Ktedonobacteria</taxon>
        <taxon>Thermogemmatisporales</taxon>
        <taxon>Thermogemmatisporaceae</taxon>
        <taxon>Thermogemmatispora</taxon>
    </lineage>
</organism>